<comment type="caution">
    <text evidence="7">The sequence shown here is derived from an EMBL/GenBank/DDBJ whole genome shotgun (WGS) entry which is preliminary data.</text>
</comment>
<dbReference type="EMBL" id="JTDF01000107">
    <property type="protein sequence ID" value="KAF8572264.1"/>
    <property type="molecule type" value="Genomic_DNA"/>
</dbReference>
<evidence type="ECO:0000256" key="5">
    <source>
        <dbReference type="SAM" id="MobiDB-lite"/>
    </source>
</evidence>
<evidence type="ECO:0000313" key="8">
    <source>
        <dbReference type="Proteomes" id="UP000699462"/>
    </source>
</evidence>
<dbReference type="SUPFAM" id="SSF47095">
    <property type="entry name" value="HMG-box"/>
    <property type="match status" value="1"/>
</dbReference>
<evidence type="ECO:0000256" key="4">
    <source>
        <dbReference type="PROSITE-ProRule" id="PRU00267"/>
    </source>
</evidence>
<dbReference type="PANTHER" id="PTHR45781">
    <property type="entry name" value="AGAP000281-PA"/>
    <property type="match status" value="1"/>
</dbReference>
<evidence type="ECO:0000313" key="7">
    <source>
        <dbReference type="EMBL" id="KAF8572264.1"/>
    </source>
</evidence>
<keyword evidence="8" id="KW-1185">Reference proteome</keyword>
<evidence type="ECO:0000256" key="1">
    <source>
        <dbReference type="ARBA" id="ARBA00004123"/>
    </source>
</evidence>
<dbReference type="InterPro" id="IPR009071">
    <property type="entry name" value="HMG_box_dom"/>
</dbReference>
<name>A0A8T0DYI6_9TREM</name>
<feature type="non-terminal residue" evidence="7">
    <location>
        <position position="240"/>
    </location>
</feature>
<dbReference type="GO" id="GO:0031490">
    <property type="term" value="F:chromatin DNA binding"/>
    <property type="evidence" value="ECO:0007669"/>
    <property type="project" value="TreeGrafter"/>
</dbReference>
<dbReference type="Gene3D" id="1.10.30.10">
    <property type="entry name" value="High mobility group box domain"/>
    <property type="match status" value="1"/>
</dbReference>
<organism evidence="7 8">
    <name type="scientific">Paragonimus westermani</name>
    <dbReference type="NCBI Taxonomy" id="34504"/>
    <lineage>
        <taxon>Eukaryota</taxon>
        <taxon>Metazoa</taxon>
        <taxon>Spiralia</taxon>
        <taxon>Lophotrochozoa</taxon>
        <taxon>Platyhelminthes</taxon>
        <taxon>Trematoda</taxon>
        <taxon>Digenea</taxon>
        <taxon>Plagiorchiida</taxon>
        <taxon>Troglotremata</taxon>
        <taxon>Troglotrematidae</taxon>
        <taxon>Paragonimus</taxon>
    </lineage>
</organism>
<gene>
    <name evidence="7" type="ORF">P879_01395</name>
</gene>
<sequence>YAVFFQEVHPIVKSENPTIKFGELTRLIAARWDALSREQKRDYRRRGARFNQDESHPLLAYKSRLHKSVEIQRFCCYPNCNKPIKWDPRWNGQYCSPSCVSEHCRLAFMDWCARKRLPLNAAVGNHLPFKPGILENGYQKSKMESIDVKKESQSDLAVNSDKQCANDLSIHQMTEESTSSCLVSDPGISASKPSVPNQVKPEEPSNDSGILHRKSLFESLKNSNFGLPVTSVRSNSNDKS</sequence>
<dbReference type="PANTHER" id="PTHR45781:SF1">
    <property type="entry name" value="HMG BOX DOMAIN-CONTAINING PROTEIN"/>
    <property type="match status" value="1"/>
</dbReference>
<keyword evidence="3 4" id="KW-0539">Nucleus</keyword>
<feature type="DNA-binding region" description="HMG box" evidence="4">
    <location>
        <begin position="1"/>
        <end position="62"/>
    </location>
</feature>
<dbReference type="AlphaFoldDB" id="A0A8T0DYI6"/>
<comment type="subcellular location">
    <subcellularLocation>
        <location evidence="1">Nucleus</location>
    </subcellularLocation>
</comment>
<feature type="region of interest" description="Disordered" evidence="5">
    <location>
        <begin position="179"/>
        <end position="213"/>
    </location>
</feature>
<dbReference type="OrthoDB" id="6256048at2759"/>
<dbReference type="InterPro" id="IPR036910">
    <property type="entry name" value="HMG_box_dom_sf"/>
</dbReference>
<protein>
    <recommendedName>
        <fullName evidence="6">HMG box domain-containing protein</fullName>
    </recommendedName>
</protein>
<evidence type="ECO:0000259" key="6">
    <source>
        <dbReference type="PROSITE" id="PS50118"/>
    </source>
</evidence>
<reference evidence="7 8" key="1">
    <citation type="submission" date="2019-07" db="EMBL/GenBank/DDBJ databases">
        <title>Annotation for the trematode Paragonimus westermani.</title>
        <authorList>
            <person name="Choi Y.-J."/>
        </authorList>
    </citation>
    <scope>NUCLEOTIDE SEQUENCE [LARGE SCALE GENOMIC DNA]</scope>
    <source>
        <strain evidence="7">180907_Pwestermani</strain>
    </source>
</reference>
<dbReference type="Pfam" id="PF00505">
    <property type="entry name" value="HMG_box"/>
    <property type="match status" value="1"/>
</dbReference>
<dbReference type="PROSITE" id="PS50118">
    <property type="entry name" value="HMG_BOX_2"/>
    <property type="match status" value="1"/>
</dbReference>
<keyword evidence="2 4" id="KW-0238">DNA-binding</keyword>
<feature type="domain" description="HMG box" evidence="6">
    <location>
        <begin position="1"/>
        <end position="62"/>
    </location>
</feature>
<evidence type="ECO:0000256" key="2">
    <source>
        <dbReference type="ARBA" id="ARBA00023125"/>
    </source>
</evidence>
<dbReference type="GO" id="GO:0006357">
    <property type="term" value="P:regulation of transcription by RNA polymerase II"/>
    <property type="evidence" value="ECO:0007669"/>
    <property type="project" value="TreeGrafter"/>
</dbReference>
<proteinExistence type="predicted"/>
<dbReference type="InterPro" id="IPR051365">
    <property type="entry name" value="TOX_HMG-box_domain"/>
</dbReference>
<evidence type="ECO:0000256" key="3">
    <source>
        <dbReference type="ARBA" id="ARBA00023242"/>
    </source>
</evidence>
<dbReference type="Proteomes" id="UP000699462">
    <property type="component" value="Unassembled WGS sequence"/>
</dbReference>
<accession>A0A8T0DYI6</accession>
<dbReference type="GO" id="GO:0005634">
    <property type="term" value="C:nucleus"/>
    <property type="evidence" value="ECO:0007669"/>
    <property type="project" value="UniProtKB-SubCell"/>
</dbReference>